<gene>
    <name evidence="1" type="ORF">G3R48_06230</name>
</gene>
<dbReference type="PANTHER" id="PTHR40590">
    <property type="entry name" value="CYTOPLASMIC PROTEIN-RELATED"/>
    <property type="match status" value="1"/>
</dbReference>
<dbReference type="InterPro" id="IPR047111">
    <property type="entry name" value="YbaP-like"/>
</dbReference>
<proteinExistence type="predicted"/>
<accession>A0ABS5I0N8</accession>
<dbReference type="Proteomes" id="UP000811844">
    <property type="component" value="Unassembled WGS sequence"/>
</dbReference>
<organism evidence="1 2">
    <name type="scientific">Shewanella intestini</name>
    <dbReference type="NCBI Taxonomy" id="2017544"/>
    <lineage>
        <taxon>Bacteria</taxon>
        <taxon>Pseudomonadati</taxon>
        <taxon>Pseudomonadota</taxon>
        <taxon>Gammaproteobacteria</taxon>
        <taxon>Alteromonadales</taxon>
        <taxon>Shewanellaceae</taxon>
        <taxon>Shewanella</taxon>
    </lineage>
</organism>
<dbReference type="RefSeq" id="WP_194823838.1">
    <property type="nucleotide sequence ID" value="NZ_JAAIKR010000004.1"/>
</dbReference>
<reference evidence="1 2" key="1">
    <citation type="submission" date="2020-02" db="EMBL/GenBank/DDBJ databases">
        <title>Shewanella WXL01 sp. nov., a marine bacterium isolated from green algae in Luhuitou Fringing Reef (Northern South China Sea).</title>
        <authorList>
            <person name="Wang X."/>
        </authorList>
    </citation>
    <scope>NUCLEOTIDE SEQUENCE [LARGE SCALE GENOMIC DNA]</scope>
    <source>
        <strain evidence="1 2">MCCC 1A01895</strain>
    </source>
</reference>
<dbReference type="InterPro" id="IPR002816">
    <property type="entry name" value="TraB/PrgY/GumN_fam"/>
</dbReference>
<dbReference type="PANTHER" id="PTHR40590:SF1">
    <property type="entry name" value="CYTOPLASMIC PROTEIN"/>
    <property type="match status" value="1"/>
</dbReference>
<dbReference type="Pfam" id="PF01963">
    <property type="entry name" value="TraB_PrgY_gumN"/>
    <property type="match status" value="1"/>
</dbReference>
<name>A0ABS5I0N8_9GAMM</name>
<dbReference type="EMBL" id="JAAIKR010000004">
    <property type="protein sequence ID" value="MBR9727583.1"/>
    <property type="molecule type" value="Genomic_DNA"/>
</dbReference>
<sequence length="309" mass="33918">MFQWTCCLAQTRQLNHRLKKSTVALLSLATSLLISVGGSFPAFSATTDNPVFFQINYQGEQAYLLGSIHVGKDDFYPLNHTIEHAFSASDALVIEADMAKADVPALLQEYGKASPKVSEQTQQVLSDFCPKNAQLCTAIAPFAPWLQASQIGLVRFGQLGLRADKGVDLTFVANKGDKPLYQLESVAFQFKLLSSFSTQTQLDMVKEAIKVSDSEMKGLINAWRSGDEKQLSMLMDDPESMSAEVIEKLLLQRNHSMAAGIETLMMKHKGEQLFIVVGAGHLVGRQSVPSLLQSTGMTVKKCHQQQCGE</sequence>
<dbReference type="CDD" id="cd14789">
    <property type="entry name" value="Tiki"/>
    <property type="match status" value="1"/>
</dbReference>
<comment type="caution">
    <text evidence="1">The sequence shown here is derived from an EMBL/GenBank/DDBJ whole genome shotgun (WGS) entry which is preliminary data.</text>
</comment>
<evidence type="ECO:0000313" key="1">
    <source>
        <dbReference type="EMBL" id="MBR9727583.1"/>
    </source>
</evidence>
<protein>
    <submittedName>
        <fullName evidence="1">TraB/GumN family protein</fullName>
    </submittedName>
</protein>
<evidence type="ECO:0000313" key="2">
    <source>
        <dbReference type="Proteomes" id="UP000811844"/>
    </source>
</evidence>
<keyword evidence="2" id="KW-1185">Reference proteome</keyword>